<dbReference type="PROSITE" id="PS50893">
    <property type="entry name" value="ABC_TRANSPORTER_2"/>
    <property type="match status" value="1"/>
</dbReference>
<dbReference type="NCBIfam" id="TIGR04521">
    <property type="entry name" value="ECF_ATPase_2"/>
    <property type="match status" value="1"/>
</dbReference>
<gene>
    <name evidence="10" type="ORF">FZ040_07305</name>
</gene>
<comment type="subcellular location">
    <subcellularLocation>
        <location evidence="1 8">Cell membrane</location>
        <topology evidence="1 8">Peripheral membrane protein</topology>
    </subcellularLocation>
</comment>
<name>A0A5D6W521_9FIRM</name>
<keyword evidence="2 8" id="KW-0813">Transport</keyword>
<dbReference type="InterPro" id="IPR027417">
    <property type="entry name" value="P-loop_NTPase"/>
</dbReference>
<dbReference type="InterPro" id="IPR030946">
    <property type="entry name" value="EcfA2"/>
</dbReference>
<protein>
    <recommendedName>
        <fullName evidence="8">Energy-coupling factor transporter ATP-binding protein EcfA2</fullName>
        <ecNumber evidence="8">7.-.-.-</ecNumber>
    </recommendedName>
</protein>
<accession>A0A5D6W521</accession>
<keyword evidence="5 8" id="KW-0067">ATP-binding</keyword>
<sequence length="289" mass="31797">MSIELKQVSYTYMPKTPYEHKALDAVSFTLEEGSFTAIAGHTGSGKSTLVQHLNGLLHPENGQVLVDGTDLAASSKQGRKEAMAARNKVGMVFQYPEQQLFEETIAADIAFGPKNQGIEGKELEERIKESMELMGLAYDEFKDRSPFQLSGGQKRRVAIAGVLALHPKYLVLDEPTAGLDPLGREALIQTICKLHKKWKLTIVFVSHNMEDIARLADSVIIMNHGKMAIKAAPQEAFMQTELLQAAGLQEPAMLHLLHRLREAGIPVNDNAIELETGIKAIREALSDAE</sequence>
<dbReference type="InterPro" id="IPR017871">
    <property type="entry name" value="ABC_transporter-like_CS"/>
</dbReference>
<dbReference type="GO" id="GO:0005524">
    <property type="term" value="F:ATP binding"/>
    <property type="evidence" value="ECO:0007669"/>
    <property type="project" value="UniProtKB-UniRule"/>
</dbReference>
<evidence type="ECO:0000313" key="11">
    <source>
        <dbReference type="Proteomes" id="UP000323646"/>
    </source>
</evidence>
<evidence type="ECO:0000256" key="6">
    <source>
        <dbReference type="ARBA" id="ARBA00022967"/>
    </source>
</evidence>
<dbReference type="OrthoDB" id="197875at2"/>
<evidence type="ECO:0000256" key="1">
    <source>
        <dbReference type="ARBA" id="ARBA00004202"/>
    </source>
</evidence>
<dbReference type="GO" id="GO:0042626">
    <property type="term" value="F:ATPase-coupled transmembrane transporter activity"/>
    <property type="evidence" value="ECO:0007669"/>
    <property type="project" value="TreeGrafter"/>
</dbReference>
<evidence type="ECO:0000256" key="3">
    <source>
        <dbReference type="ARBA" id="ARBA00022475"/>
    </source>
</evidence>
<keyword evidence="11" id="KW-1185">Reference proteome</keyword>
<evidence type="ECO:0000313" key="10">
    <source>
        <dbReference type="EMBL" id="TYZ23017.1"/>
    </source>
</evidence>
<comment type="similarity">
    <text evidence="8">Belongs to the ABC transporter superfamily. Energy-coupling factor EcfA family.</text>
</comment>
<dbReference type="InterPro" id="IPR003439">
    <property type="entry name" value="ABC_transporter-like_ATP-bd"/>
</dbReference>
<proteinExistence type="inferred from homology"/>
<reference evidence="10 11" key="1">
    <citation type="submission" date="2019-08" db="EMBL/GenBank/DDBJ databases">
        <title>Selenomonas sp. mPRGC5 and Selenomonas sp. mPRGC8 isolated from ruminal fluid of dairy goat (Capra hircus).</title>
        <authorList>
            <person name="Poothong S."/>
            <person name="Nuengjamnong C."/>
            <person name="Tanasupawat S."/>
        </authorList>
    </citation>
    <scope>NUCLEOTIDE SEQUENCE [LARGE SCALE GENOMIC DNA]</scope>
    <source>
        <strain evidence="11">mPRGC5</strain>
    </source>
</reference>
<dbReference type="SMART" id="SM00382">
    <property type="entry name" value="AAA"/>
    <property type="match status" value="1"/>
</dbReference>
<dbReference type="Proteomes" id="UP000323646">
    <property type="component" value="Unassembled WGS sequence"/>
</dbReference>
<dbReference type="EMBL" id="VTOY01000004">
    <property type="protein sequence ID" value="TYZ23017.1"/>
    <property type="molecule type" value="Genomic_DNA"/>
</dbReference>
<dbReference type="EC" id="7.-.-.-" evidence="8"/>
<evidence type="ECO:0000256" key="7">
    <source>
        <dbReference type="ARBA" id="ARBA00023136"/>
    </source>
</evidence>
<dbReference type="PROSITE" id="PS00211">
    <property type="entry name" value="ABC_TRANSPORTER_1"/>
    <property type="match status" value="1"/>
</dbReference>
<dbReference type="GO" id="GO:0016887">
    <property type="term" value="F:ATP hydrolysis activity"/>
    <property type="evidence" value="ECO:0007669"/>
    <property type="project" value="InterPro"/>
</dbReference>
<comment type="subunit">
    <text evidence="8">Forms a stable energy-coupling factor (ECF) transporter complex composed of 2 membrane-embedded substrate-binding proteins (S component), 2 ATP-binding proteins (A component) and 2 transmembrane proteins (T component).</text>
</comment>
<evidence type="ECO:0000256" key="8">
    <source>
        <dbReference type="RuleBase" id="RU365104"/>
    </source>
</evidence>
<dbReference type="SUPFAM" id="SSF52540">
    <property type="entry name" value="P-loop containing nucleoside triphosphate hydrolases"/>
    <property type="match status" value="1"/>
</dbReference>
<dbReference type="InterPro" id="IPR050095">
    <property type="entry name" value="ECF_ABC_transporter_ATP-bd"/>
</dbReference>
<dbReference type="Pfam" id="PF00005">
    <property type="entry name" value="ABC_tran"/>
    <property type="match status" value="1"/>
</dbReference>
<evidence type="ECO:0000256" key="2">
    <source>
        <dbReference type="ARBA" id="ARBA00022448"/>
    </source>
</evidence>
<evidence type="ECO:0000256" key="4">
    <source>
        <dbReference type="ARBA" id="ARBA00022741"/>
    </source>
</evidence>
<dbReference type="CDD" id="cd03225">
    <property type="entry name" value="ABC_cobalt_CbiO_domain1"/>
    <property type="match status" value="1"/>
</dbReference>
<dbReference type="RefSeq" id="WP_149171404.1">
    <property type="nucleotide sequence ID" value="NZ_VTOY01000004.1"/>
</dbReference>
<dbReference type="GO" id="GO:0043190">
    <property type="term" value="C:ATP-binding cassette (ABC) transporter complex"/>
    <property type="evidence" value="ECO:0007669"/>
    <property type="project" value="TreeGrafter"/>
</dbReference>
<evidence type="ECO:0000259" key="9">
    <source>
        <dbReference type="PROSITE" id="PS50893"/>
    </source>
</evidence>
<keyword evidence="4 8" id="KW-0547">Nucleotide-binding</keyword>
<dbReference type="PANTHER" id="PTHR43553:SF27">
    <property type="entry name" value="ENERGY-COUPLING FACTOR TRANSPORTER ATP-BINDING PROTEIN ECFA2"/>
    <property type="match status" value="1"/>
</dbReference>
<comment type="function">
    <text evidence="8">ATP-binding (A) component of a common energy-coupling factor (ECF) ABC-transporter complex.</text>
</comment>
<organism evidence="10 11">
    <name type="scientific">Selenomonas ruminis</name>
    <dbReference type="NCBI Taxonomy" id="2593411"/>
    <lineage>
        <taxon>Bacteria</taxon>
        <taxon>Bacillati</taxon>
        <taxon>Bacillota</taxon>
        <taxon>Negativicutes</taxon>
        <taxon>Selenomonadales</taxon>
        <taxon>Selenomonadaceae</taxon>
        <taxon>Selenomonas</taxon>
    </lineage>
</organism>
<dbReference type="AlphaFoldDB" id="A0A5D6W521"/>
<dbReference type="Gene3D" id="3.40.50.300">
    <property type="entry name" value="P-loop containing nucleotide triphosphate hydrolases"/>
    <property type="match status" value="1"/>
</dbReference>
<dbReference type="FunFam" id="3.40.50.300:FF:000224">
    <property type="entry name" value="Energy-coupling factor transporter ATP-binding protein EcfA"/>
    <property type="match status" value="1"/>
</dbReference>
<feature type="domain" description="ABC transporter" evidence="9">
    <location>
        <begin position="3"/>
        <end position="249"/>
    </location>
</feature>
<keyword evidence="7 8" id="KW-0472">Membrane</keyword>
<keyword evidence="3 8" id="KW-1003">Cell membrane</keyword>
<evidence type="ECO:0000256" key="5">
    <source>
        <dbReference type="ARBA" id="ARBA00022840"/>
    </source>
</evidence>
<dbReference type="InterPro" id="IPR015856">
    <property type="entry name" value="ABC_transpr_CbiO/EcfA_su"/>
</dbReference>
<keyword evidence="6" id="KW-1278">Translocase</keyword>
<comment type="caution">
    <text evidence="10">The sequence shown here is derived from an EMBL/GenBank/DDBJ whole genome shotgun (WGS) entry which is preliminary data.</text>
</comment>
<dbReference type="PANTHER" id="PTHR43553">
    <property type="entry name" value="HEAVY METAL TRANSPORTER"/>
    <property type="match status" value="1"/>
</dbReference>
<dbReference type="InterPro" id="IPR003593">
    <property type="entry name" value="AAA+_ATPase"/>
</dbReference>